<proteinExistence type="predicted"/>
<accession>A0A1X7TJW4</accession>
<organism evidence="1">
    <name type="scientific">Amphimedon queenslandica</name>
    <name type="common">Sponge</name>
    <dbReference type="NCBI Taxonomy" id="400682"/>
    <lineage>
        <taxon>Eukaryota</taxon>
        <taxon>Metazoa</taxon>
        <taxon>Porifera</taxon>
        <taxon>Demospongiae</taxon>
        <taxon>Heteroscleromorpha</taxon>
        <taxon>Haplosclerida</taxon>
        <taxon>Niphatidae</taxon>
        <taxon>Amphimedon</taxon>
    </lineage>
</organism>
<dbReference type="EnsemblMetazoa" id="Aqu2.1.15104_001">
    <property type="protein sequence ID" value="Aqu2.1.15104_001"/>
    <property type="gene ID" value="Aqu2.1.15104"/>
</dbReference>
<protein>
    <submittedName>
        <fullName evidence="1">Uncharacterized protein</fullName>
    </submittedName>
</protein>
<evidence type="ECO:0000313" key="1">
    <source>
        <dbReference type="EnsemblMetazoa" id="Aqu2.1.15104_001"/>
    </source>
</evidence>
<dbReference type="InParanoid" id="A0A1X7TJW4"/>
<name>A0A1X7TJW4_AMPQE</name>
<sequence length="80" mass="9252">MHNRISIKIANLYRVVMYSFNMTLLLNQHSLLMVAIGSMEYRIGEERTSFWEDCSQYIMMQKDLLVLSVVTKSGAKVSNC</sequence>
<reference evidence="1" key="1">
    <citation type="submission" date="2017-05" db="UniProtKB">
        <authorList>
            <consortium name="EnsemblMetazoa"/>
        </authorList>
    </citation>
    <scope>IDENTIFICATION</scope>
</reference>
<dbReference type="AlphaFoldDB" id="A0A1X7TJW4"/>